<proteinExistence type="predicted"/>
<keyword evidence="2" id="KW-1185">Reference proteome</keyword>
<dbReference type="Proteomes" id="UP000016648">
    <property type="component" value="Unassembled WGS sequence"/>
</dbReference>
<comment type="caution">
    <text evidence="1">The sequence shown here is derived from an EMBL/GenBank/DDBJ whole genome shotgun (WGS) entry which is preliminary data.</text>
</comment>
<evidence type="ECO:0000313" key="2">
    <source>
        <dbReference type="Proteomes" id="UP000016648"/>
    </source>
</evidence>
<dbReference type="AlphaFoldDB" id="U2NLE5"/>
<gene>
    <name evidence="1" type="ORF">HMPREF9135_0734</name>
</gene>
<accession>U2NLE5</accession>
<evidence type="ECO:0000313" key="1">
    <source>
        <dbReference type="EMBL" id="ERK38900.1"/>
    </source>
</evidence>
<organism evidence="1 2">
    <name type="scientific">Segatella baroniae F0067</name>
    <dbReference type="NCBI Taxonomy" id="1115809"/>
    <lineage>
        <taxon>Bacteria</taxon>
        <taxon>Pseudomonadati</taxon>
        <taxon>Bacteroidota</taxon>
        <taxon>Bacteroidia</taxon>
        <taxon>Bacteroidales</taxon>
        <taxon>Prevotellaceae</taxon>
        <taxon>Segatella</taxon>
    </lineage>
</organism>
<dbReference type="EMBL" id="AWEY01000032">
    <property type="protein sequence ID" value="ERK38900.1"/>
    <property type="molecule type" value="Genomic_DNA"/>
</dbReference>
<reference evidence="1 2" key="1">
    <citation type="submission" date="2013-08" db="EMBL/GenBank/DDBJ databases">
        <authorList>
            <person name="Durkin A.S."/>
            <person name="Haft D.R."/>
            <person name="McCorrison J."/>
            <person name="Torralba M."/>
            <person name="Gillis M."/>
            <person name="Haft D.H."/>
            <person name="Methe B."/>
            <person name="Sutton G."/>
            <person name="Nelson K.E."/>
        </authorList>
    </citation>
    <scope>NUCLEOTIDE SEQUENCE [LARGE SCALE GENOMIC DNA]</scope>
    <source>
        <strain evidence="1 2">F0067</strain>
    </source>
</reference>
<protein>
    <submittedName>
        <fullName evidence="1">Uncharacterized protein</fullName>
    </submittedName>
</protein>
<name>U2NLE5_9BACT</name>
<sequence>MEICHILPSDSRWRCHSMALGDRRPTVGERWKGGGEPVDERVGCERAAFGR</sequence>